<feature type="region of interest" description="Disordered" evidence="1">
    <location>
        <begin position="1"/>
        <end position="70"/>
    </location>
</feature>
<feature type="compositionally biased region" description="Low complexity" evidence="1">
    <location>
        <begin position="376"/>
        <end position="388"/>
    </location>
</feature>
<feature type="domain" description="N-acetyltransferase" evidence="2">
    <location>
        <begin position="215"/>
        <end position="374"/>
    </location>
</feature>
<feature type="compositionally biased region" description="Low complexity" evidence="1">
    <location>
        <begin position="239"/>
        <end position="256"/>
    </location>
</feature>
<feature type="compositionally biased region" description="Low complexity" evidence="1">
    <location>
        <begin position="1"/>
        <end position="20"/>
    </location>
</feature>
<dbReference type="OrthoDB" id="2017234at2759"/>
<keyword evidence="4" id="KW-1185">Reference proteome</keyword>
<gene>
    <name evidence="3" type="ORF">D9Q98_001140</name>
</gene>
<sequence length="395" mass="42939">MASLQAASSCSASRRAAGRSCQLPRTLPSRASPGTPQWATAATRPSCRRRHSPPRLRAQRQQEEEQQQDFDELPDFQVPKFKPFTPQNALQRAMTSFRFWHEDSGGQTLLVTPLTNEHIKGTADLLTDSFAEAMSATVYKNYLRRQVKQYLDAHVLLPPKAVVLIALLLPPPNASYTDQQQQQQDGSQDSAASGIGIGSSSSSSSSSGEAADVQPSIASPPAGDQQPAVGCGTQPALDSMASSSGSSSSSTEDEALGALSVSGSQLVGVVELSFSASTRSKYLTLTPPEDRPYLCNMAIDPQQRNRGYGTALLQAAETLVSQLGESEIYLHLRVQDLPAAQLYKKAGYEEVAADSFLIRLLAIDQRRLMRKRLPKQESPQQQAQAQEQQESDWEF</sequence>
<dbReference type="CDD" id="cd04301">
    <property type="entry name" value="NAT_SF"/>
    <property type="match status" value="1"/>
</dbReference>
<reference evidence="3" key="1">
    <citation type="journal article" date="2019" name="Plant J.">
        <title>Chlorella vulgaris genome assembly and annotation reveals the molecular basis for metabolic acclimation to high light conditions.</title>
        <authorList>
            <person name="Cecchin M."/>
            <person name="Marcolungo L."/>
            <person name="Rossato M."/>
            <person name="Girolomoni L."/>
            <person name="Cosentino E."/>
            <person name="Cuine S."/>
            <person name="Li-Beisson Y."/>
            <person name="Delledonne M."/>
            <person name="Ballottari M."/>
        </authorList>
    </citation>
    <scope>NUCLEOTIDE SEQUENCE</scope>
    <source>
        <strain evidence="3">211/11P</strain>
    </source>
</reference>
<feature type="region of interest" description="Disordered" evidence="1">
    <location>
        <begin position="372"/>
        <end position="395"/>
    </location>
</feature>
<accession>A0A9D4U018</accession>
<comment type="caution">
    <text evidence="3">The sequence shown here is derived from an EMBL/GenBank/DDBJ whole genome shotgun (WGS) entry which is preliminary data.</text>
</comment>
<dbReference type="InterPro" id="IPR016181">
    <property type="entry name" value="Acyl_CoA_acyltransferase"/>
</dbReference>
<evidence type="ECO:0000259" key="2">
    <source>
        <dbReference type="PROSITE" id="PS51186"/>
    </source>
</evidence>
<reference evidence="3" key="2">
    <citation type="submission" date="2020-11" db="EMBL/GenBank/DDBJ databases">
        <authorList>
            <person name="Cecchin M."/>
            <person name="Marcolungo L."/>
            <person name="Rossato M."/>
            <person name="Girolomoni L."/>
            <person name="Cosentino E."/>
            <person name="Cuine S."/>
            <person name="Li-Beisson Y."/>
            <person name="Delledonne M."/>
            <person name="Ballottari M."/>
        </authorList>
    </citation>
    <scope>NUCLEOTIDE SEQUENCE</scope>
    <source>
        <strain evidence="3">211/11P</strain>
        <tissue evidence="3">Whole cell</tissue>
    </source>
</reference>
<evidence type="ECO:0000313" key="3">
    <source>
        <dbReference type="EMBL" id="KAI3438720.1"/>
    </source>
</evidence>
<dbReference type="GO" id="GO:0016747">
    <property type="term" value="F:acyltransferase activity, transferring groups other than amino-acyl groups"/>
    <property type="evidence" value="ECO:0007669"/>
    <property type="project" value="InterPro"/>
</dbReference>
<dbReference type="PROSITE" id="PS51186">
    <property type="entry name" value="GNAT"/>
    <property type="match status" value="1"/>
</dbReference>
<feature type="compositionally biased region" description="Basic residues" evidence="1">
    <location>
        <begin position="46"/>
        <end position="58"/>
    </location>
</feature>
<evidence type="ECO:0000256" key="1">
    <source>
        <dbReference type="SAM" id="MobiDB-lite"/>
    </source>
</evidence>
<dbReference type="PANTHER" id="PTHR47489">
    <property type="entry name" value="ACYL-COA N-ACYLTRANSFERASES (NAT) SUPERFAMILY PROTEIN"/>
    <property type="match status" value="1"/>
</dbReference>
<feature type="compositionally biased region" description="Low complexity" evidence="1">
    <location>
        <begin position="178"/>
        <end position="208"/>
    </location>
</feature>
<organism evidence="3 4">
    <name type="scientific">Chlorella vulgaris</name>
    <name type="common">Green alga</name>
    <dbReference type="NCBI Taxonomy" id="3077"/>
    <lineage>
        <taxon>Eukaryota</taxon>
        <taxon>Viridiplantae</taxon>
        <taxon>Chlorophyta</taxon>
        <taxon>core chlorophytes</taxon>
        <taxon>Trebouxiophyceae</taxon>
        <taxon>Chlorellales</taxon>
        <taxon>Chlorellaceae</taxon>
        <taxon>Chlorella clade</taxon>
        <taxon>Chlorella</taxon>
    </lineage>
</organism>
<feature type="region of interest" description="Disordered" evidence="1">
    <location>
        <begin position="175"/>
        <end position="256"/>
    </location>
</feature>
<proteinExistence type="predicted"/>
<dbReference type="PANTHER" id="PTHR47489:SF2">
    <property type="entry name" value="GCN5-RELATED N-ACETYLTRANSFERASE 5, CHLOROPLASTIC"/>
    <property type="match status" value="1"/>
</dbReference>
<dbReference type="InterPro" id="IPR000182">
    <property type="entry name" value="GNAT_dom"/>
</dbReference>
<dbReference type="Pfam" id="PF00583">
    <property type="entry name" value="Acetyltransf_1"/>
    <property type="match status" value="1"/>
</dbReference>
<dbReference type="Gene3D" id="3.40.630.30">
    <property type="match status" value="1"/>
</dbReference>
<dbReference type="SUPFAM" id="SSF55729">
    <property type="entry name" value="Acyl-CoA N-acyltransferases (Nat)"/>
    <property type="match status" value="1"/>
</dbReference>
<name>A0A9D4U018_CHLVU</name>
<dbReference type="AlphaFoldDB" id="A0A9D4U018"/>
<dbReference type="EMBL" id="SIDB01000001">
    <property type="protein sequence ID" value="KAI3438720.1"/>
    <property type="molecule type" value="Genomic_DNA"/>
</dbReference>
<protein>
    <recommendedName>
        <fullName evidence="2">N-acetyltransferase domain-containing protein</fullName>
    </recommendedName>
</protein>
<evidence type="ECO:0000313" key="4">
    <source>
        <dbReference type="Proteomes" id="UP001055712"/>
    </source>
</evidence>
<dbReference type="Proteomes" id="UP001055712">
    <property type="component" value="Unassembled WGS sequence"/>
</dbReference>